<feature type="transmembrane region" description="Helical" evidence="1">
    <location>
        <begin position="62"/>
        <end position="85"/>
    </location>
</feature>
<feature type="transmembrane region" description="Helical" evidence="1">
    <location>
        <begin position="28"/>
        <end position="50"/>
    </location>
</feature>
<gene>
    <name evidence="2" type="ORF">NIES4072_62610</name>
</gene>
<evidence type="ECO:0000313" key="3">
    <source>
        <dbReference type="Proteomes" id="UP000245124"/>
    </source>
</evidence>
<comment type="caution">
    <text evidence="2">The sequence shown here is derived from an EMBL/GenBank/DDBJ whole genome shotgun (WGS) entry which is preliminary data.</text>
</comment>
<accession>A0A2R5FUX1</accession>
<reference evidence="2 3" key="1">
    <citation type="submission" date="2017-06" db="EMBL/GenBank/DDBJ databases">
        <title>Genome sequencing of cyanobaciteial culture collection at National Institute for Environmental Studies (NIES).</title>
        <authorList>
            <person name="Hirose Y."/>
            <person name="Shimura Y."/>
            <person name="Fujisawa T."/>
            <person name="Nakamura Y."/>
            <person name="Kawachi M."/>
        </authorList>
    </citation>
    <scope>NUCLEOTIDE SEQUENCE [LARGE SCALE GENOMIC DNA]</scope>
    <source>
        <strain evidence="2 3">NIES-4072</strain>
    </source>
</reference>
<dbReference type="OrthoDB" id="466155at2"/>
<dbReference type="Proteomes" id="UP000245124">
    <property type="component" value="Unassembled WGS sequence"/>
</dbReference>
<dbReference type="AlphaFoldDB" id="A0A2R5FUX1"/>
<organism evidence="2 3">
    <name type="scientific">Nostoc commune NIES-4072</name>
    <dbReference type="NCBI Taxonomy" id="2005467"/>
    <lineage>
        <taxon>Bacteria</taxon>
        <taxon>Bacillati</taxon>
        <taxon>Cyanobacteriota</taxon>
        <taxon>Cyanophyceae</taxon>
        <taxon>Nostocales</taxon>
        <taxon>Nostocaceae</taxon>
        <taxon>Nostoc</taxon>
    </lineage>
</organism>
<name>A0A2R5FUX1_NOSCO</name>
<proteinExistence type="predicted"/>
<keyword evidence="1" id="KW-0812">Transmembrane</keyword>
<keyword evidence="1" id="KW-1133">Transmembrane helix</keyword>
<keyword evidence="3" id="KW-1185">Reference proteome</keyword>
<sequence length="88" mass="9186">MRDIFTYSNVINFLTSLADGDLNIATEFVWLIIAAALSMVGGAIGGMLLAGKDIGYQFSAMLGALFAPAGVIPAIFLGLAALNLLTNY</sequence>
<dbReference type="RefSeq" id="WP_109012260.1">
    <property type="nucleotide sequence ID" value="NZ_BDUD01000001.1"/>
</dbReference>
<evidence type="ECO:0000313" key="2">
    <source>
        <dbReference type="EMBL" id="GBG22550.1"/>
    </source>
</evidence>
<keyword evidence="1" id="KW-0472">Membrane</keyword>
<protein>
    <submittedName>
        <fullName evidence="2">Uncharacterized protein</fullName>
    </submittedName>
</protein>
<dbReference type="EMBL" id="BDUD01000001">
    <property type="protein sequence ID" value="GBG22550.1"/>
    <property type="molecule type" value="Genomic_DNA"/>
</dbReference>
<evidence type="ECO:0000256" key="1">
    <source>
        <dbReference type="SAM" id="Phobius"/>
    </source>
</evidence>